<feature type="coiled-coil region" evidence="1">
    <location>
        <begin position="80"/>
        <end position="116"/>
    </location>
</feature>
<accession>A0AAW1J0Y9</accession>
<sequence length="195" mass="22686">MNSRNGTAKWFTRISMLLENSFSKKLWAEAVNTAVFVLNRTNKDTVTIKKDVVFIKDVGTKEKDRESNEEELVEEIVSTSDQLNTTVQSVSEEIERADKENRVEDETRKCEDIKTARRIIKQPKWLGNFMSTCEPSSYEEATNAKDSKQWLEAIDREIDTLRRNNTWTEVNQCPEDANIVSSRWVFKIKEDINEV</sequence>
<organism evidence="2 3">
    <name type="scientific">Popillia japonica</name>
    <name type="common">Japanese beetle</name>
    <dbReference type="NCBI Taxonomy" id="7064"/>
    <lineage>
        <taxon>Eukaryota</taxon>
        <taxon>Metazoa</taxon>
        <taxon>Ecdysozoa</taxon>
        <taxon>Arthropoda</taxon>
        <taxon>Hexapoda</taxon>
        <taxon>Insecta</taxon>
        <taxon>Pterygota</taxon>
        <taxon>Neoptera</taxon>
        <taxon>Endopterygota</taxon>
        <taxon>Coleoptera</taxon>
        <taxon>Polyphaga</taxon>
        <taxon>Scarabaeiformia</taxon>
        <taxon>Scarabaeidae</taxon>
        <taxon>Rutelinae</taxon>
        <taxon>Popillia</taxon>
    </lineage>
</organism>
<keyword evidence="3" id="KW-1185">Reference proteome</keyword>
<reference evidence="2 3" key="1">
    <citation type="journal article" date="2024" name="BMC Genomics">
        <title>De novo assembly and annotation of Popillia japonica's genome with initial clues to its potential as an invasive pest.</title>
        <authorList>
            <person name="Cucini C."/>
            <person name="Boschi S."/>
            <person name="Funari R."/>
            <person name="Cardaioli E."/>
            <person name="Iannotti N."/>
            <person name="Marturano G."/>
            <person name="Paoli F."/>
            <person name="Bruttini M."/>
            <person name="Carapelli A."/>
            <person name="Frati F."/>
            <person name="Nardi F."/>
        </authorList>
    </citation>
    <scope>NUCLEOTIDE SEQUENCE [LARGE SCALE GENOMIC DNA]</scope>
    <source>
        <strain evidence="2">DMR45628</strain>
    </source>
</reference>
<dbReference type="AlphaFoldDB" id="A0AAW1J0Y9"/>
<evidence type="ECO:0000313" key="2">
    <source>
        <dbReference type="EMBL" id="KAK9696415.1"/>
    </source>
</evidence>
<proteinExistence type="predicted"/>
<dbReference type="Proteomes" id="UP001458880">
    <property type="component" value="Unassembled WGS sequence"/>
</dbReference>
<comment type="caution">
    <text evidence="2">The sequence shown here is derived from an EMBL/GenBank/DDBJ whole genome shotgun (WGS) entry which is preliminary data.</text>
</comment>
<protein>
    <recommendedName>
        <fullName evidence="4">Polyprotein</fullName>
    </recommendedName>
</protein>
<evidence type="ECO:0000256" key="1">
    <source>
        <dbReference type="SAM" id="Coils"/>
    </source>
</evidence>
<evidence type="ECO:0000313" key="3">
    <source>
        <dbReference type="Proteomes" id="UP001458880"/>
    </source>
</evidence>
<evidence type="ECO:0008006" key="4">
    <source>
        <dbReference type="Google" id="ProtNLM"/>
    </source>
</evidence>
<keyword evidence="1" id="KW-0175">Coiled coil</keyword>
<gene>
    <name evidence="2" type="ORF">QE152_g31920</name>
</gene>
<dbReference type="EMBL" id="JASPKY010000451">
    <property type="protein sequence ID" value="KAK9696415.1"/>
    <property type="molecule type" value="Genomic_DNA"/>
</dbReference>
<name>A0AAW1J0Y9_POPJA</name>